<feature type="compositionally biased region" description="Polar residues" evidence="1">
    <location>
        <begin position="55"/>
        <end position="68"/>
    </location>
</feature>
<name>A0AA38G7G4_TAXCH</name>
<feature type="compositionally biased region" description="Polar residues" evidence="1">
    <location>
        <begin position="13"/>
        <end position="30"/>
    </location>
</feature>
<evidence type="ECO:0000256" key="1">
    <source>
        <dbReference type="SAM" id="MobiDB-lite"/>
    </source>
</evidence>
<evidence type="ECO:0000313" key="2">
    <source>
        <dbReference type="EMBL" id="KAH9315839.1"/>
    </source>
</evidence>
<proteinExistence type="predicted"/>
<feature type="compositionally biased region" description="Low complexity" evidence="1">
    <location>
        <begin position="1"/>
        <end position="12"/>
    </location>
</feature>
<reference evidence="2 3" key="1">
    <citation type="journal article" date="2021" name="Nat. Plants">
        <title>The Taxus genome provides insights into paclitaxel biosynthesis.</title>
        <authorList>
            <person name="Xiong X."/>
            <person name="Gou J."/>
            <person name="Liao Q."/>
            <person name="Li Y."/>
            <person name="Zhou Q."/>
            <person name="Bi G."/>
            <person name="Li C."/>
            <person name="Du R."/>
            <person name="Wang X."/>
            <person name="Sun T."/>
            <person name="Guo L."/>
            <person name="Liang H."/>
            <person name="Lu P."/>
            <person name="Wu Y."/>
            <person name="Zhang Z."/>
            <person name="Ro D.K."/>
            <person name="Shang Y."/>
            <person name="Huang S."/>
            <person name="Yan J."/>
        </authorList>
    </citation>
    <scope>NUCLEOTIDE SEQUENCE [LARGE SCALE GENOMIC DNA]</scope>
    <source>
        <strain evidence="2">Ta-2019</strain>
    </source>
</reference>
<dbReference type="AlphaFoldDB" id="A0AA38G7G4"/>
<feature type="non-terminal residue" evidence="2">
    <location>
        <position position="1"/>
    </location>
</feature>
<protein>
    <submittedName>
        <fullName evidence="2">Uncharacterized protein</fullName>
    </submittedName>
</protein>
<dbReference type="Proteomes" id="UP000824469">
    <property type="component" value="Unassembled WGS sequence"/>
</dbReference>
<dbReference type="EMBL" id="JAHRHJ020000005">
    <property type="protein sequence ID" value="KAH9315839.1"/>
    <property type="molecule type" value="Genomic_DNA"/>
</dbReference>
<sequence>LSPSPGLPGLSSRRQNSGGWDGTGLTSYSSRGCLTDLVEWLDLRDREPDALNPDSCGSATHCSGGTTL</sequence>
<gene>
    <name evidence="2" type="ORF">KI387_024466</name>
</gene>
<keyword evidence="3" id="KW-1185">Reference proteome</keyword>
<evidence type="ECO:0000313" key="3">
    <source>
        <dbReference type="Proteomes" id="UP000824469"/>
    </source>
</evidence>
<feature type="region of interest" description="Disordered" evidence="1">
    <location>
        <begin position="48"/>
        <end position="68"/>
    </location>
</feature>
<feature type="region of interest" description="Disordered" evidence="1">
    <location>
        <begin position="1"/>
        <end position="30"/>
    </location>
</feature>
<organism evidence="2 3">
    <name type="scientific">Taxus chinensis</name>
    <name type="common">Chinese yew</name>
    <name type="synonym">Taxus wallichiana var. chinensis</name>
    <dbReference type="NCBI Taxonomy" id="29808"/>
    <lineage>
        <taxon>Eukaryota</taxon>
        <taxon>Viridiplantae</taxon>
        <taxon>Streptophyta</taxon>
        <taxon>Embryophyta</taxon>
        <taxon>Tracheophyta</taxon>
        <taxon>Spermatophyta</taxon>
        <taxon>Pinopsida</taxon>
        <taxon>Pinidae</taxon>
        <taxon>Conifers II</taxon>
        <taxon>Cupressales</taxon>
        <taxon>Taxaceae</taxon>
        <taxon>Taxus</taxon>
    </lineage>
</organism>
<feature type="non-terminal residue" evidence="2">
    <location>
        <position position="68"/>
    </location>
</feature>
<accession>A0AA38G7G4</accession>
<comment type="caution">
    <text evidence="2">The sequence shown here is derived from an EMBL/GenBank/DDBJ whole genome shotgun (WGS) entry which is preliminary data.</text>
</comment>